<evidence type="ECO:0000313" key="2">
    <source>
        <dbReference type="EMBL" id="PNX66638.1"/>
    </source>
</evidence>
<dbReference type="Proteomes" id="UP000236291">
    <property type="component" value="Unassembled WGS sequence"/>
</dbReference>
<proteinExistence type="predicted"/>
<gene>
    <name evidence="2" type="ORF">L195_g063147</name>
</gene>
<reference evidence="2 3" key="1">
    <citation type="journal article" date="2014" name="Am. J. Bot.">
        <title>Genome assembly and annotation for red clover (Trifolium pratense; Fabaceae).</title>
        <authorList>
            <person name="Istvanek J."/>
            <person name="Jaros M."/>
            <person name="Krenek A."/>
            <person name="Repkova J."/>
        </authorList>
    </citation>
    <scope>NUCLEOTIDE SEQUENCE [LARGE SCALE GENOMIC DNA]</scope>
    <source>
        <strain evidence="3">cv. Tatra</strain>
        <tissue evidence="2">Young leaves</tissue>
    </source>
</reference>
<feature type="non-terminal residue" evidence="2">
    <location>
        <position position="1"/>
    </location>
</feature>
<feature type="region of interest" description="Disordered" evidence="1">
    <location>
        <begin position="1"/>
        <end position="35"/>
    </location>
</feature>
<accession>A0A2K3KK10</accession>
<evidence type="ECO:0000256" key="1">
    <source>
        <dbReference type="SAM" id="MobiDB-lite"/>
    </source>
</evidence>
<reference evidence="2 3" key="2">
    <citation type="journal article" date="2017" name="Front. Plant Sci.">
        <title>Gene Classification and Mining of Molecular Markers Useful in Red Clover (Trifolium pratense) Breeding.</title>
        <authorList>
            <person name="Istvanek J."/>
            <person name="Dluhosova J."/>
            <person name="Dluhos P."/>
            <person name="Patkova L."/>
            <person name="Nedelnik J."/>
            <person name="Repkova J."/>
        </authorList>
    </citation>
    <scope>NUCLEOTIDE SEQUENCE [LARGE SCALE GENOMIC DNA]</scope>
    <source>
        <strain evidence="3">cv. Tatra</strain>
        <tissue evidence="2">Young leaves</tissue>
    </source>
</reference>
<dbReference type="EMBL" id="ASHM01196543">
    <property type="protein sequence ID" value="PNX66638.1"/>
    <property type="molecule type" value="Genomic_DNA"/>
</dbReference>
<protein>
    <submittedName>
        <fullName evidence="2">Uncharacterized protein</fullName>
    </submittedName>
</protein>
<feature type="compositionally biased region" description="Acidic residues" evidence="1">
    <location>
        <begin position="1"/>
        <end position="16"/>
    </location>
</feature>
<feature type="non-terminal residue" evidence="2">
    <location>
        <position position="47"/>
    </location>
</feature>
<evidence type="ECO:0000313" key="3">
    <source>
        <dbReference type="Proteomes" id="UP000236291"/>
    </source>
</evidence>
<organism evidence="2 3">
    <name type="scientific">Trifolium pratense</name>
    <name type="common">Red clover</name>
    <dbReference type="NCBI Taxonomy" id="57577"/>
    <lineage>
        <taxon>Eukaryota</taxon>
        <taxon>Viridiplantae</taxon>
        <taxon>Streptophyta</taxon>
        <taxon>Embryophyta</taxon>
        <taxon>Tracheophyta</taxon>
        <taxon>Spermatophyta</taxon>
        <taxon>Magnoliopsida</taxon>
        <taxon>eudicotyledons</taxon>
        <taxon>Gunneridae</taxon>
        <taxon>Pentapetalae</taxon>
        <taxon>rosids</taxon>
        <taxon>fabids</taxon>
        <taxon>Fabales</taxon>
        <taxon>Fabaceae</taxon>
        <taxon>Papilionoideae</taxon>
        <taxon>50 kb inversion clade</taxon>
        <taxon>NPAAA clade</taxon>
        <taxon>Hologalegina</taxon>
        <taxon>IRL clade</taxon>
        <taxon>Trifolieae</taxon>
        <taxon>Trifolium</taxon>
    </lineage>
</organism>
<comment type="caution">
    <text evidence="2">The sequence shown here is derived from an EMBL/GenBank/DDBJ whole genome shotgun (WGS) entry which is preliminary data.</text>
</comment>
<name>A0A2K3KK10_TRIPR</name>
<sequence length="47" mass="5104">SEGSTSEDETESDEETLAASLKKRPAPISKDKGKSSEYVFNENEIGL</sequence>
<dbReference type="AlphaFoldDB" id="A0A2K3KK10"/>